<organism evidence="1 2">
    <name type="scientific">Pelomonas aquatica</name>
    <dbReference type="NCBI Taxonomy" id="431058"/>
    <lineage>
        <taxon>Bacteria</taxon>
        <taxon>Pseudomonadati</taxon>
        <taxon>Pseudomonadota</taxon>
        <taxon>Betaproteobacteria</taxon>
        <taxon>Burkholderiales</taxon>
        <taxon>Sphaerotilaceae</taxon>
        <taxon>Roseateles</taxon>
    </lineage>
</organism>
<dbReference type="Proteomes" id="UP001152766">
    <property type="component" value="Unassembled WGS sequence"/>
</dbReference>
<gene>
    <name evidence="1" type="ORF">EXJ73_16890</name>
</gene>
<comment type="caution">
    <text evidence="1">The sequence shown here is derived from an EMBL/GenBank/DDBJ whole genome shotgun (WGS) entry which is preliminary data.</text>
</comment>
<keyword evidence="2" id="KW-1185">Reference proteome</keyword>
<sequence>MAQKPLKPQLQLYLAQDRCGWLDASGVAHWDEEGDFDSRLVRCVEAAAKAWPRRGLRRTPVQVWVSGGLCRPFLLGPVAGLKGADEVRSFAQSQVADATGWDQPCEVRFEGDVTKGVVLATAMPTAVHARIEAVMAGAQLRLVSLRPWWAGALNQALQQQADLKMVVIDEPESLALLAGQGDDWDLADVFAPRPSADEAIRTVHRLAAGGSVQPEQSAWLRLGAGSAGALWPAAEPVQFGGQA</sequence>
<dbReference type="AlphaFoldDB" id="A0A9X4LJW7"/>
<proteinExistence type="predicted"/>
<reference evidence="1" key="1">
    <citation type="submission" date="2019-02" db="EMBL/GenBank/DDBJ databases">
        <title>Draft genome of the type strain Pelomonas aquatica CCUG 52575T.</title>
        <authorList>
            <person name="Gomila M."/>
            <person name="Lalucat J."/>
        </authorList>
    </citation>
    <scope>NUCLEOTIDE SEQUENCE</scope>
    <source>
        <strain evidence="1">CCUG 52575</strain>
    </source>
</reference>
<dbReference type="RefSeq" id="WP_268154476.1">
    <property type="nucleotide sequence ID" value="NZ_JAPPUW010000037.1"/>
</dbReference>
<accession>A0A9X4LJW7</accession>
<protein>
    <submittedName>
        <fullName evidence="1">Uncharacterized protein</fullName>
    </submittedName>
</protein>
<name>A0A9X4LJW7_9BURK</name>
<evidence type="ECO:0000313" key="2">
    <source>
        <dbReference type="Proteomes" id="UP001152766"/>
    </source>
</evidence>
<evidence type="ECO:0000313" key="1">
    <source>
        <dbReference type="EMBL" id="MDG0864139.1"/>
    </source>
</evidence>
<dbReference type="EMBL" id="SGUG01000027">
    <property type="protein sequence ID" value="MDG0864139.1"/>
    <property type="molecule type" value="Genomic_DNA"/>
</dbReference>